<organism evidence="2">
    <name type="scientific">Anguilla anguilla</name>
    <name type="common">European freshwater eel</name>
    <name type="synonym">Muraena anguilla</name>
    <dbReference type="NCBI Taxonomy" id="7936"/>
    <lineage>
        <taxon>Eukaryota</taxon>
        <taxon>Metazoa</taxon>
        <taxon>Chordata</taxon>
        <taxon>Craniata</taxon>
        <taxon>Vertebrata</taxon>
        <taxon>Euteleostomi</taxon>
        <taxon>Actinopterygii</taxon>
        <taxon>Neopterygii</taxon>
        <taxon>Teleostei</taxon>
        <taxon>Anguilliformes</taxon>
        <taxon>Anguillidae</taxon>
        <taxon>Anguilla</taxon>
    </lineage>
</organism>
<keyword evidence="1" id="KW-0812">Transmembrane</keyword>
<protein>
    <submittedName>
        <fullName evidence="2">Uncharacterized protein</fullName>
    </submittedName>
</protein>
<feature type="transmembrane region" description="Helical" evidence="1">
    <location>
        <begin position="37"/>
        <end position="59"/>
    </location>
</feature>
<reference evidence="2" key="2">
    <citation type="journal article" date="2015" name="Fish Shellfish Immunol.">
        <title>Early steps in the European eel (Anguilla anguilla)-Vibrio vulnificus interaction in the gills: Role of the RtxA13 toxin.</title>
        <authorList>
            <person name="Callol A."/>
            <person name="Pajuelo D."/>
            <person name="Ebbesson L."/>
            <person name="Teles M."/>
            <person name="MacKenzie S."/>
            <person name="Amaro C."/>
        </authorList>
    </citation>
    <scope>NUCLEOTIDE SEQUENCE</scope>
</reference>
<reference evidence="2" key="1">
    <citation type="submission" date="2014-11" db="EMBL/GenBank/DDBJ databases">
        <authorList>
            <person name="Amaro Gonzalez C."/>
        </authorList>
    </citation>
    <scope>NUCLEOTIDE SEQUENCE</scope>
</reference>
<keyword evidence="1" id="KW-1133">Transmembrane helix</keyword>
<evidence type="ECO:0000313" key="2">
    <source>
        <dbReference type="EMBL" id="JAI02267.1"/>
    </source>
</evidence>
<evidence type="ECO:0000256" key="1">
    <source>
        <dbReference type="SAM" id="Phobius"/>
    </source>
</evidence>
<dbReference type="AlphaFoldDB" id="A0A0E9XIM8"/>
<dbReference type="EMBL" id="GBXM01006311">
    <property type="protein sequence ID" value="JAI02267.1"/>
    <property type="molecule type" value="Transcribed_RNA"/>
</dbReference>
<name>A0A0E9XIM8_ANGAN</name>
<keyword evidence="1" id="KW-0472">Membrane</keyword>
<feature type="transmembrane region" description="Helical" evidence="1">
    <location>
        <begin position="71"/>
        <end position="93"/>
    </location>
</feature>
<sequence length="99" mass="11924">MFPEGFCNSDNLAKSTYSTLLYSAHFSTWYNFMKIEYIASVFKMIFYVLFFCILCLFLYHLNSYLKYTPCILVIIQIFHSCIHFSMFCFYFQLHESVSF</sequence>
<proteinExistence type="predicted"/>
<accession>A0A0E9XIM8</accession>